<dbReference type="InterPro" id="IPR029320">
    <property type="entry name" value="Acyl-CoA_ox_N"/>
</dbReference>
<evidence type="ECO:0000256" key="7">
    <source>
        <dbReference type="ARBA" id="ARBA00022827"/>
    </source>
</evidence>
<evidence type="ECO:0000259" key="14">
    <source>
        <dbReference type="Pfam" id="PF01756"/>
    </source>
</evidence>
<dbReference type="InterPro" id="IPR006091">
    <property type="entry name" value="Acyl-CoA_Oxase/DH_mid-dom"/>
</dbReference>
<dbReference type="Proteomes" id="UP000252139">
    <property type="component" value="Unassembled WGS sequence"/>
</dbReference>
<dbReference type="AlphaFoldDB" id="A0A367K604"/>
<evidence type="ECO:0000256" key="13">
    <source>
        <dbReference type="PIRSR" id="PIRSR000168-2"/>
    </source>
</evidence>
<dbReference type="Pfam" id="PF22924">
    <property type="entry name" value="ACOX_C_alpha1"/>
    <property type="match status" value="1"/>
</dbReference>
<proteinExistence type="inferred from homology"/>
<comment type="catalytic activity">
    <reaction evidence="1">
        <text>a 2,3-saturated acyl-CoA + O2 = a (2E)-enoyl-CoA + H2O2</text>
        <dbReference type="Rhea" id="RHEA:38959"/>
        <dbReference type="ChEBI" id="CHEBI:15379"/>
        <dbReference type="ChEBI" id="CHEBI:16240"/>
        <dbReference type="ChEBI" id="CHEBI:58856"/>
        <dbReference type="ChEBI" id="CHEBI:65111"/>
        <dbReference type="EC" id="1.3.3.6"/>
    </reaction>
</comment>
<evidence type="ECO:0000256" key="5">
    <source>
        <dbReference type="ARBA" id="ARBA00006288"/>
    </source>
</evidence>
<dbReference type="EMBL" id="PJQL01000264">
    <property type="protein sequence ID" value="RCH97595.1"/>
    <property type="molecule type" value="Genomic_DNA"/>
</dbReference>
<keyword evidence="6 12" id="KW-0285">Flavoprotein</keyword>
<dbReference type="InterPro" id="IPR009100">
    <property type="entry name" value="AcylCoA_DH/oxidase_NM_dom_sf"/>
</dbReference>
<comment type="subcellular location">
    <subcellularLocation>
        <location evidence="3">Peroxisome</location>
    </subcellularLocation>
</comment>
<dbReference type="Gene3D" id="1.20.140.10">
    <property type="entry name" value="Butyryl-CoA Dehydrogenase, subunit A, domain 3"/>
    <property type="match status" value="2"/>
</dbReference>
<evidence type="ECO:0000256" key="1">
    <source>
        <dbReference type="ARBA" id="ARBA00001201"/>
    </source>
</evidence>
<evidence type="ECO:0000256" key="10">
    <source>
        <dbReference type="ARBA" id="ARBA00023098"/>
    </source>
</evidence>
<dbReference type="Gene3D" id="2.40.110.10">
    <property type="entry name" value="Butyryl-CoA Dehydrogenase, subunit A, domain 2"/>
    <property type="match status" value="1"/>
</dbReference>
<keyword evidence="19" id="KW-1185">Reference proteome</keyword>
<evidence type="ECO:0000259" key="16">
    <source>
        <dbReference type="Pfam" id="PF14749"/>
    </source>
</evidence>
<keyword evidence="9" id="KW-0560">Oxidoreductase</keyword>
<dbReference type="GO" id="GO:0033540">
    <property type="term" value="P:fatty acid beta-oxidation using acyl-CoA oxidase"/>
    <property type="evidence" value="ECO:0007669"/>
    <property type="project" value="UniProtKB-UniPathway"/>
</dbReference>
<gene>
    <name evidence="18" type="primary">ACOX3_3</name>
    <name evidence="18" type="ORF">CU097_009175</name>
</gene>
<dbReference type="Pfam" id="PF02770">
    <property type="entry name" value="Acyl-CoA_dh_M"/>
    <property type="match status" value="1"/>
</dbReference>
<evidence type="ECO:0000256" key="4">
    <source>
        <dbReference type="ARBA" id="ARBA00004846"/>
    </source>
</evidence>
<comment type="cofactor">
    <cofactor evidence="2">
        <name>FAD</name>
        <dbReference type="ChEBI" id="CHEBI:57692"/>
    </cofactor>
</comment>
<dbReference type="GO" id="GO:0003997">
    <property type="term" value="F:acyl-CoA oxidase activity"/>
    <property type="evidence" value="ECO:0007669"/>
    <property type="project" value="UniProtKB-EC"/>
</dbReference>
<evidence type="ECO:0000256" key="9">
    <source>
        <dbReference type="ARBA" id="ARBA00023002"/>
    </source>
</evidence>
<evidence type="ECO:0000313" key="18">
    <source>
        <dbReference type="EMBL" id="RCH97595.1"/>
    </source>
</evidence>
<comment type="caution">
    <text evidence="18">The sequence shown here is derived from an EMBL/GenBank/DDBJ whole genome shotgun (WGS) entry which is preliminary data.</text>
</comment>
<organism evidence="18 19">
    <name type="scientific">Rhizopus azygosporus</name>
    <name type="common">Rhizopus microsporus var. azygosporus</name>
    <dbReference type="NCBI Taxonomy" id="86630"/>
    <lineage>
        <taxon>Eukaryota</taxon>
        <taxon>Fungi</taxon>
        <taxon>Fungi incertae sedis</taxon>
        <taxon>Mucoromycota</taxon>
        <taxon>Mucoromycotina</taxon>
        <taxon>Mucoromycetes</taxon>
        <taxon>Mucorales</taxon>
        <taxon>Mucorineae</taxon>
        <taxon>Rhizopodaceae</taxon>
        <taxon>Rhizopus</taxon>
    </lineage>
</organism>
<evidence type="ECO:0000313" key="19">
    <source>
        <dbReference type="Proteomes" id="UP000252139"/>
    </source>
</evidence>
<evidence type="ECO:0000256" key="2">
    <source>
        <dbReference type="ARBA" id="ARBA00001974"/>
    </source>
</evidence>
<dbReference type="InterPro" id="IPR036250">
    <property type="entry name" value="AcylCo_DH-like_C"/>
</dbReference>
<comment type="similarity">
    <text evidence="5 12">Belongs to the acyl-CoA oxidase family.</text>
</comment>
<feature type="domain" description="Acyl-CoA oxidase C-alpha1" evidence="17">
    <location>
        <begin position="317"/>
        <end position="476"/>
    </location>
</feature>
<dbReference type="GO" id="GO:0071949">
    <property type="term" value="F:FAD binding"/>
    <property type="evidence" value="ECO:0007669"/>
    <property type="project" value="InterPro"/>
</dbReference>
<dbReference type="Gene3D" id="1.10.540.10">
    <property type="entry name" value="Acyl-CoA dehydrogenase/oxidase, N-terminal domain"/>
    <property type="match status" value="1"/>
</dbReference>
<dbReference type="Pfam" id="PF01756">
    <property type="entry name" value="ACOX"/>
    <property type="match status" value="1"/>
</dbReference>
<keyword evidence="10" id="KW-0443">Lipid metabolism</keyword>
<dbReference type="PIRSF" id="PIRSF000168">
    <property type="entry name" value="Acyl-CoA_oxidase"/>
    <property type="match status" value="1"/>
</dbReference>
<dbReference type="InterPro" id="IPR012258">
    <property type="entry name" value="Acyl-CoA_oxidase"/>
</dbReference>
<dbReference type="SUPFAM" id="SSF56645">
    <property type="entry name" value="Acyl-CoA dehydrogenase NM domain-like"/>
    <property type="match status" value="1"/>
</dbReference>
<feature type="binding site" evidence="13">
    <location>
        <position position="181"/>
    </location>
    <ligand>
        <name>FAD</name>
        <dbReference type="ChEBI" id="CHEBI:57692"/>
    </ligand>
</feature>
<sequence>MTVIPLSESKDPRAKLALERLNQLKSQLNLSPSSMSRQAPKDMAKERAAAEFNIEELAKFWAGGDEKYRLLQKAYEIIKNDPELVVQPPRNFLELSRDEMREFTMGQIYRVFHVVKDTKDKDLAYEIARATSMYSESFSMRFFVHEMLFRNVINMLGNKEQQDRYNDDISNYRIFGCFAMTELGHSSALREIETTATYDFATDEFILDTPTITGTKWWIGMAAQTATHAVVIAQTIIGGKNVGLNWFVVQLRNKHTGELEPNVQIGDIGEKVGHAGVDNGWIQFRQKRIPRIDMLAKWAQLDRQGNYKPAPNPAVMYATLIPERLSLVTVTTQMISQALTIATRYGVVRRQGAKNQQIMDYQSHYVKIIPAIAFIYMVRSTADVLNEHFDISTAGGKMDPMVYLNHMGDMHAMSACLKGLTGWYSSEILETCRRSCGGHAYSAYNAIGHIIGDWGVMTTGGGDNVVLLQQTTRYLLYRLEQKLEFDEYPDLKFKSSTIYIKDAKRYLENKRWLTNDASDCIKDFTKLTEALHTILVKRLYSIHTARQQGTPSDELLLDSVRVAEMHCATFMFNVCAEKFGQPVGTPGIEPSVLAIMKKLTALWGMHVLYTYSDQGFKEGYFTPEHIKSIEKTYTDMCKSLRHQVIGLTDGFGIPDFVLKAPIAKYDGDIYQTYFDTLLIAPRSTGIPPYHGKYIKPLTERENPNALKK</sequence>
<feature type="domain" description="Acyl-CoA oxidase C-terminal" evidence="14">
    <location>
        <begin position="525"/>
        <end position="698"/>
    </location>
</feature>
<dbReference type="GO" id="GO:0005504">
    <property type="term" value="F:fatty acid binding"/>
    <property type="evidence" value="ECO:0007669"/>
    <property type="project" value="TreeGrafter"/>
</dbReference>
<name>A0A367K604_RHIAZ</name>
<comment type="pathway">
    <text evidence="4">Lipid metabolism; peroxisomal fatty acid beta-oxidation.</text>
</comment>
<evidence type="ECO:0000256" key="11">
    <source>
        <dbReference type="ARBA" id="ARBA00023140"/>
    </source>
</evidence>
<dbReference type="UniPathway" id="UPA00661"/>
<dbReference type="Pfam" id="PF14749">
    <property type="entry name" value="Acyl-CoA_ox_N"/>
    <property type="match status" value="1"/>
</dbReference>
<feature type="domain" description="Acyl-CoA oxidase/dehydrogenase middle" evidence="15">
    <location>
        <begin position="177"/>
        <end position="285"/>
    </location>
</feature>
<dbReference type="STRING" id="86630.A0A367K604"/>
<reference evidence="18 19" key="1">
    <citation type="journal article" date="2018" name="G3 (Bethesda)">
        <title>Phylogenetic and Phylogenomic Definition of Rhizopus Species.</title>
        <authorList>
            <person name="Gryganskyi A.P."/>
            <person name="Golan J."/>
            <person name="Dolatabadi S."/>
            <person name="Mondo S."/>
            <person name="Robb S."/>
            <person name="Idnurm A."/>
            <person name="Muszewska A."/>
            <person name="Steczkiewicz K."/>
            <person name="Masonjones S."/>
            <person name="Liao H.L."/>
            <person name="Gajdeczka M.T."/>
            <person name="Anike F."/>
            <person name="Vuek A."/>
            <person name="Anishchenko I.M."/>
            <person name="Voigt K."/>
            <person name="de Hoog G.S."/>
            <person name="Smith M.E."/>
            <person name="Heitman J."/>
            <person name="Vilgalys R."/>
            <person name="Stajich J.E."/>
        </authorList>
    </citation>
    <scope>NUCLEOTIDE SEQUENCE [LARGE SCALE GENOMIC DNA]</scope>
    <source>
        <strain evidence="18 19">CBS 357.93</strain>
    </source>
</reference>
<protein>
    <recommendedName>
        <fullName evidence="12">Acyl-coenzyme A oxidase</fullName>
    </recommendedName>
</protein>
<dbReference type="PANTHER" id="PTHR10909">
    <property type="entry name" value="ELECTRON TRANSPORT OXIDOREDUCTASE"/>
    <property type="match status" value="1"/>
</dbReference>
<dbReference type="GO" id="GO:0055088">
    <property type="term" value="P:lipid homeostasis"/>
    <property type="evidence" value="ECO:0007669"/>
    <property type="project" value="TreeGrafter"/>
</dbReference>
<evidence type="ECO:0000259" key="15">
    <source>
        <dbReference type="Pfam" id="PF02770"/>
    </source>
</evidence>
<feature type="domain" description="Acyl-coenzyme A oxidase N-terminal" evidence="16">
    <location>
        <begin position="53"/>
        <end position="175"/>
    </location>
</feature>
<dbReference type="PANTHER" id="PTHR10909:SF352">
    <property type="entry name" value="ACYL-COENZYME A OXIDASE-LIKE PROTEIN"/>
    <property type="match status" value="1"/>
</dbReference>
<accession>A0A367K604</accession>
<keyword evidence="7 12" id="KW-0274">FAD</keyword>
<dbReference type="SUPFAM" id="SSF47203">
    <property type="entry name" value="Acyl-CoA dehydrogenase C-terminal domain-like"/>
    <property type="match status" value="2"/>
</dbReference>
<feature type="binding site" evidence="13">
    <location>
        <position position="220"/>
    </location>
    <ligand>
        <name>FAD</name>
        <dbReference type="ChEBI" id="CHEBI:57692"/>
    </ligand>
</feature>
<keyword evidence="8" id="KW-0276">Fatty acid metabolism</keyword>
<dbReference type="InterPro" id="IPR046373">
    <property type="entry name" value="Acyl-CoA_Oxase/DH_mid-dom_sf"/>
</dbReference>
<dbReference type="FunFam" id="2.40.110.10:FF:000003">
    <property type="entry name" value="Acyl-coenzyme A oxidase"/>
    <property type="match status" value="1"/>
</dbReference>
<keyword evidence="11" id="KW-0576">Peroxisome</keyword>
<evidence type="ECO:0000256" key="3">
    <source>
        <dbReference type="ARBA" id="ARBA00004275"/>
    </source>
</evidence>
<evidence type="ECO:0000259" key="17">
    <source>
        <dbReference type="Pfam" id="PF22924"/>
    </source>
</evidence>
<dbReference type="OrthoDB" id="538336at2759"/>
<evidence type="ECO:0000256" key="6">
    <source>
        <dbReference type="ARBA" id="ARBA00022630"/>
    </source>
</evidence>
<evidence type="ECO:0000256" key="8">
    <source>
        <dbReference type="ARBA" id="ARBA00022832"/>
    </source>
</evidence>
<dbReference type="InterPro" id="IPR037069">
    <property type="entry name" value="AcylCoA_DH/ox_N_sf"/>
</dbReference>
<dbReference type="InterPro" id="IPR002655">
    <property type="entry name" value="Acyl-CoA_oxidase_C"/>
</dbReference>
<dbReference type="GO" id="GO:0005777">
    <property type="term" value="C:peroxisome"/>
    <property type="evidence" value="ECO:0007669"/>
    <property type="project" value="UniProtKB-SubCell"/>
</dbReference>
<evidence type="ECO:0000256" key="12">
    <source>
        <dbReference type="PIRNR" id="PIRNR000168"/>
    </source>
</evidence>
<dbReference type="InterPro" id="IPR055060">
    <property type="entry name" value="ACOX_C_alpha1"/>
</dbReference>